<sequence length="75" mass="8495">MSTSDDDIIPFLPEDIGEGIKNFYKSSSEAEAEALLSRSDKIREELFKNIDPKSDEEEIQILKDQLSKFTKKGGE</sequence>
<accession>A0A6M3J9W3</accession>
<reference evidence="1" key="1">
    <citation type="submission" date="2020-03" db="EMBL/GenBank/DDBJ databases">
        <title>The deep terrestrial virosphere.</title>
        <authorList>
            <person name="Holmfeldt K."/>
            <person name="Nilsson E."/>
            <person name="Simone D."/>
            <person name="Lopez-Fernandez M."/>
            <person name="Wu X."/>
            <person name="de Brujin I."/>
            <person name="Lundin D."/>
            <person name="Andersson A."/>
            <person name="Bertilsson S."/>
            <person name="Dopson M."/>
        </authorList>
    </citation>
    <scope>NUCLEOTIDE SEQUENCE</scope>
    <source>
        <strain evidence="1">MM415B00340</strain>
    </source>
</reference>
<organism evidence="1">
    <name type="scientific">viral metagenome</name>
    <dbReference type="NCBI Taxonomy" id="1070528"/>
    <lineage>
        <taxon>unclassified sequences</taxon>
        <taxon>metagenomes</taxon>
        <taxon>organismal metagenomes</taxon>
    </lineage>
</organism>
<dbReference type="AlphaFoldDB" id="A0A6M3J9W3"/>
<gene>
    <name evidence="1" type="ORF">MM415B00340_0034</name>
</gene>
<protein>
    <submittedName>
        <fullName evidence="1">Uncharacterized protein</fullName>
    </submittedName>
</protein>
<dbReference type="EMBL" id="MT141558">
    <property type="protein sequence ID" value="QJA66650.1"/>
    <property type="molecule type" value="Genomic_DNA"/>
</dbReference>
<name>A0A6M3J9W3_9ZZZZ</name>
<evidence type="ECO:0000313" key="1">
    <source>
        <dbReference type="EMBL" id="QJA66650.1"/>
    </source>
</evidence>
<proteinExistence type="predicted"/>